<evidence type="ECO:0000313" key="3">
    <source>
        <dbReference type="EMBL" id="CAD9399687.1"/>
    </source>
</evidence>
<organism evidence="3">
    <name type="scientific">Florenciella parvula</name>
    <dbReference type="NCBI Taxonomy" id="236787"/>
    <lineage>
        <taxon>Eukaryota</taxon>
        <taxon>Sar</taxon>
        <taxon>Stramenopiles</taxon>
        <taxon>Ochrophyta</taxon>
        <taxon>Dictyochophyceae</taxon>
        <taxon>Florenciellales</taxon>
        <taxon>Florenciella</taxon>
    </lineage>
</organism>
<keyword evidence="2" id="KW-1133">Transmembrane helix</keyword>
<reference evidence="3" key="1">
    <citation type="submission" date="2021-01" db="EMBL/GenBank/DDBJ databases">
        <authorList>
            <person name="Corre E."/>
            <person name="Pelletier E."/>
            <person name="Niang G."/>
            <person name="Scheremetjew M."/>
            <person name="Finn R."/>
            <person name="Kale V."/>
            <person name="Holt S."/>
            <person name="Cochrane G."/>
            <person name="Meng A."/>
            <person name="Brown T."/>
            <person name="Cohen L."/>
        </authorList>
    </citation>
    <scope>NUCLEOTIDE SEQUENCE</scope>
    <source>
        <strain evidence="3">RCC1693</strain>
    </source>
</reference>
<gene>
    <name evidence="3" type="ORF">FPAR1323_LOCUS4627</name>
</gene>
<evidence type="ECO:0000256" key="1">
    <source>
        <dbReference type="SAM" id="MobiDB-lite"/>
    </source>
</evidence>
<sequence>MQVALESGLRTDVRRYLELAVAICDGLGPFGGGFIFAWAFAQGMQYPMDSTFVFNLCAVMSVGLYTASLILHVQVVGDFGSAPEGSTLPQDLVLPHSCCERRCPRCCGPGVSALLCLEEMLIVPAKDIKDFLVDVEKAERSDNHHKKRRSSSDTDKDM</sequence>
<feature type="region of interest" description="Disordered" evidence="1">
    <location>
        <begin position="138"/>
        <end position="158"/>
    </location>
</feature>
<dbReference type="EMBL" id="HBGT01008510">
    <property type="protein sequence ID" value="CAD9399687.1"/>
    <property type="molecule type" value="Transcribed_RNA"/>
</dbReference>
<proteinExistence type="predicted"/>
<accession>A0A7S2FLZ5</accession>
<evidence type="ECO:0000256" key="2">
    <source>
        <dbReference type="SAM" id="Phobius"/>
    </source>
</evidence>
<keyword evidence="2" id="KW-0472">Membrane</keyword>
<name>A0A7S2FLZ5_9STRA</name>
<feature type="transmembrane region" description="Helical" evidence="2">
    <location>
        <begin position="52"/>
        <end position="73"/>
    </location>
</feature>
<feature type="transmembrane region" description="Helical" evidence="2">
    <location>
        <begin position="20"/>
        <end position="40"/>
    </location>
</feature>
<keyword evidence="2" id="KW-0812">Transmembrane</keyword>
<protein>
    <submittedName>
        <fullName evidence="3">Uncharacterized protein</fullName>
    </submittedName>
</protein>
<dbReference type="AlphaFoldDB" id="A0A7S2FLZ5"/>